<evidence type="ECO:0000313" key="2">
    <source>
        <dbReference type="EMBL" id="PYI53937.1"/>
    </source>
</evidence>
<proteinExistence type="predicted"/>
<evidence type="ECO:0000259" key="1">
    <source>
        <dbReference type="Pfam" id="PF18730"/>
    </source>
</evidence>
<dbReference type="EMBL" id="QJVJ01000006">
    <property type="protein sequence ID" value="PYI53937.1"/>
    <property type="molecule type" value="Genomic_DNA"/>
</dbReference>
<protein>
    <recommendedName>
        <fullName evidence="1">Cthe-2314-like HEPN domain-containing protein</fullName>
    </recommendedName>
</protein>
<sequence length="247" mass="29228">MSDNFHSEGGETRLFRAWFDEPKRTDAGPLLDAVTAIGRYRKLLTGLIERQTPECGRYTRYELWARGLTNALDELEQSVYCAARFRESVTRGQEEKMTPEERDDYRRHVYFYKNGLIRLFSILDKLGYFLNDLLKLKSERVKNKFSYFTVLRQMQHLHAEPGLCEPLQSIKNAYREPLARLREKRNMEIHLVNTEMLDDLLHIDLCRADRTYIEDLSANMDDLRQGMDMVCRTLATVFDYVHDRKKT</sequence>
<accession>A0A2V5KR97</accession>
<dbReference type="Pfam" id="PF18730">
    <property type="entry name" value="HEPN_Cthe2314"/>
    <property type="match status" value="1"/>
</dbReference>
<comment type="caution">
    <text evidence="2">The sequence shown here is derived from an EMBL/GenBank/DDBJ whole genome shotgun (WGS) entry which is preliminary data.</text>
</comment>
<keyword evidence="3" id="KW-1185">Reference proteome</keyword>
<reference evidence="2 3" key="1">
    <citation type="submission" date="2018-05" db="EMBL/GenBank/DDBJ databases">
        <title>Paenibacillus flagellatus sp. nov., isolated from selenium mineral soil.</title>
        <authorList>
            <person name="Dai X."/>
        </authorList>
    </citation>
    <scope>NUCLEOTIDE SEQUENCE [LARGE SCALE GENOMIC DNA]</scope>
    <source>
        <strain evidence="2 3">DXL2</strain>
    </source>
</reference>
<dbReference type="InterPro" id="IPR041394">
    <property type="entry name" value="HEPN_Cthe2314"/>
</dbReference>
<evidence type="ECO:0000313" key="3">
    <source>
        <dbReference type="Proteomes" id="UP000247476"/>
    </source>
</evidence>
<dbReference type="Proteomes" id="UP000247476">
    <property type="component" value="Unassembled WGS sequence"/>
</dbReference>
<dbReference type="AlphaFoldDB" id="A0A2V5KR97"/>
<feature type="domain" description="Cthe-2314-like HEPN" evidence="1">
    <location>
        <begin position="64"/>
        <end position="241"/>
    </location>
</feature>
<gene>
    <name evidence="2" type="ORF">DLM86_15395</name>
</gene>
<name>A0A2V5KR97_9BACL</name>
<organism evidence="2 3">
    <name type="scientific">Paenibacillus flagellatus</name>
    <dbReference type="NCBI Taxonomy" id="2211139"/>
    <lineage>
        <taxon>Bacteria</taxon>
        <taxon>Bacillati</taxon>
        <taxon>Bacillota</taxon>
        <taxon>Bacilli</taxon>
        <taxon>Bacillales</taxon>
        <taxon>Paenibacillaceae</taxon>
        <taxon>Paenibacillus</taxon>
    </lineage>
</organism>